<dbReference type="RefSeq" id="WP_240827371.1">
    <property type="nucleotide sequence ID" value="NZ_JAKWBL010000001.1"/>
</dbReference>
<dbReference type="Pfam" id="PF01881">
    <property type="entry name" value="Cas_Cas6_C"/>
    <property type="match status" value="1"/>
</dbReference>
<evidence type="ECO:0000256" key="3">
    <source>
        <dbReference type="ARBA" id="ARBA00023118"/>
    </source>
</evidence>
<dbReference type="InterPro" id="IPR045747">
    <property type="entry name" value="CRISPR-assoc_prot_Cas6_N_sf"/>
</dbReference>
<dbReference type="Gene3D" id="3.30.70.1890">
    <property type="match status" value="1"/>
</dbReference>
<proteinExistence type="inferred from homology"/>
<keyword evidence="3" id="KW-0051">Antiviral defense</keyword>
<feature type="domain" description="CRISPR associated protein Cas6 C-terminal" evidence="4">
    <location>
        <begin position="137"/>
        <end position="225"/>
    </location>
</feature>
<dbReference type="PANTHER" id="PTHR36984:SF1">
    <property type="entry name" value="CRISPR-ASSOCIATED ENDORIBONUCLEASE CAS6 1"/>
    <property type="match status" value="1"/>
</dbReference>
<dbReference type="Proteomes" id="UP001202248">
    <property type="component" value="Unassembled WGS sequence"/>
</dbReference>
<evidence type="ECO:0000313" key="6">
    <source>
        <dbReference type="Proteomes" id="UP001202248"/>
    </source>
</evidence>
<dbReference type="InterPro" id="IPR010156">
    <property type="entry name" value="CRISPR-assoc_prot_Cas6"/>
</dbReference>
<accession>A0ABS9SI43</accession>
<organism evidence="5 6">
    <name type="scientific">Niabella ginsengisoli</name>
    <dbReference type="NCBI Taxonomy" id="522298"/>
    <lineage>
        <taxon>Bacteria</taxon>
        <taxon>Pseudomonadati</taxon>
        <taxon>Bacteroidota</taxon>
        <taxon>Chitinophagia</taxon>
        <taxon>Chitinophagales</taxon>
        <taxon>Chitinophagaceae</taxon>
        <taxon>Niabella</taxon>
    </lineage>
</organism>
<gene>
    <name evidence="5" type="primary">cas6</name>
    <name evidence="5" type="ORF">MKP09_08925</name>
</gene>
<keyword evidence="2" id="KW-0694">RNA-binding</keyword>
<dbReference type="CDD" id="cd21140">
    <property type="entry name" value="Cas6_I-like"/>
    <property type="match status" value="1"/>
</dbReference>
<protein>
    <submittedName>
        <fullName evidence="5">CRISPR-associated endoribonuclease Cas6</fullName>
    </submittedName>
</protein>
<evidence type="ECO:0000313" key="5">
    <source>
        <dbReference type="EMBL" id="MCH5598022.1"/>
    </source>
</evidence>
<reference evidence="5 6" key="1">
    <citation type="submission" date="2022-02" db="EMBL/GenBank/DDBJ databases">
        <authorList>
            <person name="Min J."/>
        </authorList>
    </citation>
    <scope>NUCLEOTIDE SEQUENCE [LARGE SCALE GENOMIC DNA]</scope>
    <source>
        <strain evidence="5 6">GR10-1</strain>
    </source>
</reference>
<evidence type="ECO:0000256" key="2">
    <source>
        <dbReference type="ARBA" id="ARBA00022884"/>
    </source>
</evidence>
<dbReference type="PANTHER" id="PTHR36984">
    <property type="entry name" value="CRISPR-ASSOCIATED ENDORIBONUCLEASE CAS6 1"/>
    <property type="match status" value="1"/>
</dbReference>
<dbReference type="Gene3D" id="3.30.70.1900">
    <property type="match status" value="1"/>
</dbReference>
<evidence type="ECO:0000259" key="4">
    <source>
        <dbReference type="Pfam" id="PF01881"/>
    </source>
</evidence>
<dbReference type="InterPro" id="IPR049435">
    <property type="entry name" value="Cas_Cas6_C"/>
</dbReference>
<dbReference type="Pfam" id="PF21350">
    <property type="entry name" value="Cas6_I-A"/>
    <property type="match status" value="1"/>
</dbReference>
<comment type="similarity">
    <text evidence="1">Belongs to the CRISPR-associated protein Cas6/Cse3/CasE family.</text>
</comment>
<sequence>MRFSIQLIAIHSGVNIISLNYQYALSSAIYRIIAKGDAAYASFLHETGYGKGFKFFTFSQINCPFKIEGDRMRLLSNELNFQVAFHLPQAAENFVKGLFQAEQIDIADKKSKASFRVKSVESLPNPLQQHKDNEIVNTQLKPLSPIVAGLQNDKGNYDFLSPDDERFTQSLIYNWRSKIATCYDEETAAGALLIMEVISMKNPFKSRLITIKADTAAETKIRGWMNFGLKVTGRDGLWSWC</sequence>
<dbReference type="EMBL" id="JAKWBL010000001">
    <property type="protein sequence ID" value="MCH5598022.1"/>
    <property type="molecule type" value="Genomic_DNA"/>
</dbReference>
<dbReference type="NCBIfam" id="TIGR01877">
    <property type="entry name" value="cas_cas6"/>
    <property type="match status" value="1"/>
</dbReference>
<evidence type="ECO:0000256" key="1">
    <source>
        <dbReference type="ARBA" id="ARBA00005937"/>
    </source>
</evidence>
<name>A0ABS9SI43_9BACT</name>
<keyword evidence="6" id="KW-1185">Reference proteome</keyword>
<comment type="caution">
    <text evidence="5">The sequence shown here is derived from an EMBL/GenBank/DDBJ whole genome shotgun (WGS) entry which is preliminary data.</text>
</comment>